<dbReference type="NCBIfam" id="TIGR02978">
    <property type="entry name" value="phageshock_pspC"/>
    <property type="match status" value="1"/>
</dbReference>
<evidence type="ECO:0000256" key="2">
    <source>
        <dbReference type="ARBA" id="ARBA00022475"/>
    </source>
</evidence>
<organism evidence="11 12">
    <name type="scientific">Providencia rettgeri</name>
    <dbReference type="NCBI Taxonomy" id="587"/>
    <lineage>
        <taxon>Bacteria</taxon>
        <taxon>Pseudomonadati</taxon>
        <taxon>Pseudomonadota</taxon>
        <taxon>Gammaproteobacteria</taxon>
        <taxon>Enterobacterales</taxon>
        <taxon>Morganellaceae</taxon>
        <taxon>Providencia</taxon>
    </lineage>
</organism>
<reference evidence="8" key="2">
    <citation type="submission" date="2020-05" db="EMBL/GenBank/DDBJ databases">
        <authorList>
            <person name="Delgado-Blas J."/>
        </authorList>
    </citation>
    <scope>NUCLEOTIDE SEQUENCE</scope>
    <source>
        <strain evidence="8">BB1453</strain>
    </source>
</reference>
<feature type="domain" description="Phage shock protein PspC N-terminal" evidence="7">
    <location>
        <begin position="7"/>
        <end position="63"/>
    </location>
</feature>
<evidence type="ECO:0000313" key="10">
    <source>
        <dbReference type="EMBL" id="MDI9091165.1"/>
    </source>
</evidence>
<dbReference type="RefSeq" id="WP_004263899.1">
    <property type="nucleotide sequence ID" value="NZ_ABDWLN020000024.1"/>
</dbReference>
<keyword evidence="2" id="KW-1003">Cell membrane</keyword>
<evidence type="ECO:0000256" key="3">
    <source>
        <dbReference type="ARBA" id="ARBA00022692"/>
    </source>
</evidence>
<dbReference type="EMBL" id="NOWC01000013">
    <property type="protein sequence ID" value="OZS74340.1"/>
    <property type="molecule type" value="Genomic_DNA"/>
</dbReference>
<feature type="transmembrane region" description="Helical" evidence="6">
    <location>
        <begin position="38"/>
        <end position="62"/>
    </location>
</feature>
<dbReference type="Proteomes" id="UP001155882">
    <property type="component" value="Unassembled WGS sequence"/>
</dbReference>
<keyword evidence="3 6" id="KW-0812">Transmembrane</keyword>
<dbReference type="Pfam" id="PF04024">
    <property type="entry name" value="PspC"/>
    <property type="match status" value="1"/>
</dbReference>
<dbReference type="EMBL" id="JAHWLI010000105">
    <property type="protein sequence ID" value="MBW3118788.1"/>
    <property type="molecule type" value="Genomic_DNA"/>
</dbReference>
<dbReference type="PANTHER" id="PTHR33885:SF3">
    <property type="entry name" value="PHAGE SHOCK PROTEIN C"/>
    <property type="match status" value="1"/>
</dbReference>
<evidence type="ECO:0000313" key="12">
    <source>
        <dbReference type="Proteomes" id="UP000216001"/>
    </source>
</evidence>
<protein>
    <submittedName>
        <fullName evidence="11">Envelope stress response membrane protein PspC</fullName>
    </submittedName>
    <submittedName>
        <fullName evidence="8">Phage shock protein C</fullName>
    </submittedName>
</protein>
<dbReference type="InterPro" id="IPR014320">
    <property type="entry name" value="Phageshock_PspC"/>
</dbReference>
<dbReference type="PANTHER" id="PTHR33885">
    <property type="entry name" value="PHAGE SHOCK PROTEIN C"/>
    <property type="match status" value="1"/>
</dbReference>
<gene>
    <name evidence="11" type="primary">pspC</name>
    <name evidence="11" type="ORF">CHI95_12405</name>
    <name evidence="8" type="ORF">GHA_00705</name>
    <name evidence="9" type="ORF">KYI77_20305</name>
    <name evidence="10" type="ORF">OGX73_00850</name>
</gene>
<dbReference type="Proteomes" id="UP000216001">
    <property type="component" value="Unassembled WGS sequence"/>
</dbReference>
<dbReference type="EMBL" id="CAHPSF010000001">
    <property type="protein sequence ID" value="CAB5670057.1"/>
    <property type="molecule type" value="Genomic_DNA"/>
</dbReference>
<reference evidence="10" key="4">
    <citation type="submission" date="2022-10" db="EMBL/GenBank/DDBJ databases">
        <title>Bacterial isolates recovered from the One Health project in Brazil.</title>
        <authorList>
            <person name="Valiatti T.B."/>
            <person name="Santos F."/>
            <person name="Cayo R."/>
            <person name="Gales A.C."/>
        </authorList>
    </citation>
    <scope>NUCLEOTIDE SEQUENCE</scope>
    <source>
        <strain evidence="10">PVR188</strain>
    </source>
</reference>
<evidence type="ECO:0000313" key="8">
    <source>
        <dbReference type="EMBL" id="CAB5670057.1"/>
    </source>
</evidence>
<dbReference type="OrthoDB" id="7359894at2"/>
<comment type="caution">
    <text evidence="11">The sequence shown here is derived from an EMBL/GenBank/DDBJ whole genome shotgun (WGS) entry which is preliminary data.</text>
</comment>
<keyword evidence="5 6" id="KW-0472">Membrane</keyword>
<accession>A0A2A5Q732</accession>
<dbReference type="Proteomes" id="UP000834611">
    <property type="component" value="Unassembled WGS sequence"/>
</dbReference>
<evidence type="ECO:0000256" key="1">
    <source>
        <dbReference type="ARBA" id="ARBA00004162"/>
    </source>
</evidence>
<dbReference type="GO" id="GO:0005886">
    <property type="term" value="C:plasma membrane"/>
    <property type="evidence" value="ECO:0007669"/>
    <property type="project" value="UniProtKB-SubCell"/>
</dbReference>
<proteinExistence type="predicted"/>
<evidence type="ECO:0000256" key="6">
    <source>
        <dbReference type="SAM" id="Phobius"/>
    </source>
</evidence>
<dbReference type="STRING" id="587.RB151_019830"/>
<evidence type="ECO:0000256" key="4">
    <source>
        <dbReference type="ARBA" id="ARBA00022989"/>
    </source>
</evidence>
<evidence type="ECO:0000313" key="9">
    <source>
        <dbReference type="EMBL" id="MBW3118788.1"/>
    </source>
</evidence>
<evidence type="ECO:0000256" key="5">
    <source>
        <dbReference type="ARBA" id="ARBA00023136"/>
    </source>
</evidence>
<name>A0A2A5Q732_PRORE</name>
<reference evidence="11 12" key="1">
    <citation type="submission" date="2017-07" db="EMBL/GenBank/DDBJ databases">
        <title>blaIMP-27 on transferable plasmids in Proteus mirabilis and Providencia rettgeri.</title>
        <authorList>
            <person name="Potter R."/>
        </authorList>
    </citation>
    <scope>NUCLEOTIDE SEQUENCE [LARGE SCALE GENOMIC DNA]</scope>
    <source>
        <strain evidence="11 12">PR1</strain>
    </source>
</reference>
<dbReference type="InterPro" id="IPR007168">
    <property type="entry name" value="Phageshock_PspC_N"/>
</dbReference>
<dbReference type="Proteomes" id="UP001159001">
    <property type="component" value="Unassembled WGS sequence"/>
</dbReference>
<evidence type="ECO:0000259" key="7">
    <source>
        <dbReference type="Pfam" id="PF04024"/>
    </source>
</evidence>
<dbReference type="EMBL" id="JAOWIN010000001">
    <property type="protein sequence ID" value="MDI9091165.1"/>
    <property type="molecule type" value="Genomic_DNA"/>
</dbReference>
<dbReference type="InterPro" id="IPR052027">
    <property type="entry name" value="PspC"/>
</dbReference>
<dbReference type="AlphaFoldDB" id="A0A2A5Q732"/>
<reference evidence="9" key="3">
    <citation type="submission" date="2021-07" db="EMBL/GenBank/DDBJ databases">
        <authorList>
            <person name="Stanton E."/>
        </authorList>
    </citation>
    <scope>NUCLEOTIDE SEQUENCE</scope>
    <source>
        <strain evidence="9">2021EL-01139</strain>
    </source>
</reference>
<comment type="subcellular location">
    <subcellularLocation>
        <location evidence="1">Cell membrane</location>
        <topology evidence="1">Single-pass membrane protein</topology>
    </subcellularLocation>
</comment>
<dbReference type="GeneID" id="92275224"/>
<sequence>MTQFRNRKLYRLTDRRVFGGVCSGIAEYLELPVALVRALAVLALFVSFGITLILYIVMCFVVETAPSGYRSQQDIGPEVSSLINQIDTQLKSGEMKLRQIERYVTSDTYTVNSKFRNL</sequence>
<keyword evidence="4 6" id="KW-1133">Transmembrane helix</keyword>
<evidence type="ECO:0000313" key="11">
    <source>
        <dbReference type="EMBL" id="OZS74340.1"/>
    </source>
</evidence>